<dbReference type="CDD" id="cd00413">
    <property type="entry name" value="Glyco_hydrolase_16"/>
    <property type="match status" value="1"/>
</dbReference>
<dbReference type="STRING" id="1328759.A0A5C2S5R7"/>
<feature type="chain" id="PRO_5022940233" evidence="1">
    <location>
        <begin position="20"/>
        <end position="256"/>
    </location>
</feature>
<proteinExistence type="predicted"/>
<keyword evidence="1" id="KW-0732">Signal</keyword>
<evidence type="ECO:0000259" key="2">
    <source>
        <dbReference type="PROSITE" id="PS51762"/>
    </source>
</evidence>
<dbReference type="GO" id="GO:0005975">
    <property type="term" value="P:carbohydrate metabolic process"/>
    <property type="evidence" value="ECO:0007669"/>
    <property type="project" value="InterPro"/>
</dbReference>
<keyword evidence="3" id="KW-0430">Lectin</keyword>
<evidence type="ECO:0000256" key="1">
    <source>
        <dbReference type="SAM" id="SignalP"/>
    </source>
</evidence>
<gene>
    <name evidence="3" type="ORF">L227DRAFT_576359</name>
</gene>
<organism evidence="3 4">
    <name type="scientific">Lentinus tigrinus ALCF2SS1-6</name>
    <dbReference type="NCBI Taxonomy" id="1328759"/>
    <lineage>
        <taxon>Eukaryota</taxon>
        <taxon>Fungi</taxon>
        <taxon>Dikarya</taxon>
        <taxon>Basidiomycota</taxon>
        <taxon>Agaricomycotina</taxon>
        <taxon>Agaricomycetes</taxon>
        <taxon>Polyporales</taxon>
        <taxon>Polyporaceae</taxon>
        <taxon>Lentinus</taxon>
    </lineage>
</organism>
<dbReference type="EMBL" id="ML122271">
    <property type="protein sequence ID" value="RPD59135.1"/>
    <property type="molecule type" value="Genomic_DNA"/>
</dbReference>
<dbReference type="InterPro" id="IPR000757">
    <property type="entry name" value="Beta-glucanase-like"/>
</dbReference>
<dbReference type="InterPro" id="IPR013320">
    <property type="entry name" value="ConA-like_dom_sf"/>
</dbReference>
<dbReference type="Pfam" id="PF00722">
    <property type="entry name" value="Glyco_hydro_16"/>
    <property type="match status" value="1"/>
</dbReference>
<dbReference type="OrthoDB" id="25131at2759"/>
<dbReference type="GO" id="GO:0004553">
    <property type="term" value="F:hydrolase activity, hydrolyzing O-glycosyl compounds"/>
    <property type="evidence" value="ECO:0007669"/>
    <property type="project" value="InterPro"/>
</dbReference>
<feature type="domain" description="GH16" evidence="2">
    <location>
        <begin position="24"/>
        <end position="256"/>
    </location>
</feature>
<dbReference type="PANTHER" id="PTHR38121">
    <property type="entry name" value="GH16 DOMAIN-CONTAINING PROTEIN"/>
    <property type="match status" value="1"/>
</dbReference>
<protein>
    <submittedName>
        <fullName evidence="3">Concanavalin A-like lectin/glucanase</fullName>
    </submittedName>
</protein>
<name>A0A5C2S5R7_9APHY</name>
<dbReference type="AlphaFoldDB" id="A0A5C2S5R7"/>
<accession>A0A5C2S5R7</accession>
<sequence length="256" mass="27763">MILGLLAAAAGLSVSGAMADTLSVDFSTYDPSSLTVAEFLAKNNFSIATYTIDKSADPYGRAFTADNVDIRDGYLAMKVSGGTPPGGNVPSAGIRTMNNNILYGTFKTTAITSPVPGVCHGFFTYESDSQESDIEILTAFYDTGNQYVQPGLQLTNQNNYGNHSQNTHSAVPYPADPRTGEHEYTLEWSADATRFFFDGDLVATLTSNVPYEPSYFVWNSWSSGNEKWSAGPPTEDAILMISKIEMEYNTTIPQTN</sequence>
<keyword evidence="4" id="KW-1185">Reference proteome</keyword>
<evidence type="ECO:0000313" key="3">
    <source>
        <dbReference type="EMBL" id="RPD59135.1"/>
    </source>
</evidence>
<feature type="signal peptide" evidence="1">
    <location>
        <begin position="1"/>
        <end position="19"/>
    </location>
</feature>
<dbReference type="GO" id="GO:0030246">
    <property type="term" value="F:carbohydrate binding"/>
    <property type="evidence" value="ECO:0007669"/>
    <property type="project" value="UniProtKB-KW"/>
</dbReference>
<evidence type="ECO:0000313" key="4">
    <source>
        <dbReference type="Proteomes" id="UP000313359"/>
    </source>
</evidence>
<dbReference type="PANTHER" id="PTHR38121:SF2">
    <property type="entry name" value="ACYLTRANSFERASE 3 DOMAIN-CONTAINING PROTEIN"/>
    <property type="match status" value="1"/>
</dbReference>
<dbReference type="Proteomes" id="UP000313359">
    <property type="component" value="Unassembled WGS sequence"/>
</dbReference>
<reference evidence="3" key="1">
    <citation type="journal article" date="2018" name="Genome Biol. Evol.">
        <title>Genomics and development of Lentinus tigrinus, a white-rot wood-decaying mushroom with dimorphic fruiting bodies.</title>
        <authorList>
            <person name="Wu B."/>
            <person name="Xu Z."/>
            <person name="Knudson A."/>
            <person name="Carlson A."/>
            <person name="Chen N."/>
            <person name="Kovaka S."/>
            <person name="LaButti K."/>
            <person name="Lipzen A."/>
            <person name="Pennachio C."/>
            <person name="Riley R."/>
            <person name="Schakwitz W."/>
            <person name="Umezawa K."/>
            <person name="Ohm R.A."/>
            <person name="Grigoriev I.V."/>
            <person name="Nagy L.G."/>
            <person name="Gibbons J."/>
            <person name="Hibbett D."/>
        </authorList>
    </citation>
    <scope>NUCLEOTIDE SEQUENCE [LARGE SCALE GENOMIC DNA]</scope>
    <source>
        <strain evidence="3">ALCF2SS1-6</strain>
    </source>
</reference>
<dbReference type="Gene3D" id="2.60.120.200">
    <property type="match status" value="1"/>
</dbReference>
<dbReference type="SUPFAM" id="SSF49899">
    <property type="entry name" value="Concanavalin A-like lectins/glucanases"/>
    <property type="match status" value="1"/>
</dbReference>
<dbReference type="PROSITE" id="PS51762">
    <property type="entry name" value="GH16_2"/>
    <property type="match status" value="1"/>
</dbReference>